<dbReference type="Gene3D" id="3.40.50.10190">
    <property type="entry name" value="BRCT domain"/>
    <property type="match status" value="5"/>
</dbReference>
<feature type="domain" description="BRCT" evidence="2">
    <location>
        <begin position="103"/>
        <end position="194"/>
    </location>
</feature>
<accession>A0A7H8QPK3</accession>
<proteinExistence type="predicted"/>
<dbReference type="CDD" id="cd17743">
    <property type="entry name" value="BRCT_BRC1_like_rpt5"/>
    <property type="match status" value="1"/>
</dbReference>
<dbReference type="SUPFAM" id="SSF52113">
    <property type="entry name" value="BRCT domain"/>
    <property type="match status" value="5"/>
</dbReference>
<dbReference type="Pfam" id="PF12738">
    <property type="entry name" value="PTCB-BRCT"/>
    <property type="match status" value="1"/>
</dbReference>
<dbReference type="Pfam" id="PF16770">
    <property type="entry name" value="RTT107_BRCT_5"/>
    <property type="match status" value="1"/>
</dbReference>
<organism evidence="3 4">
    <name type="scientific">Talaromyces rugulosus</name>
    <name type="common">Penicillium rugulosum</name>
    <dbReference type="NCBI Taxonomy" id="121627"/>
    <lineage>
        <taxon>Eukaryota</taxon>
        <taxon>Fungi</taxon>
        <taxon>Dikarya</taxon>
        <taxon>Ascomycota</taxon>
        <taxon>Pezizomycotina</taxon>
        <taxon>Eurotiomycetes</taxon>
        <taxon>Eurotiomycetidae</taxon>
        <taxon>Eurotiales</taxon>
        <taxon>Trichocomaceae</taxon>
        <taxon>Talaromyces</taxon>
        <taxon>Talaromyces sect. Islandici</taxon>
    </lineage>
</organism>
<evidence type="ECO:0000313" key="3">
    <source>
        <dbReference type="EMBL" id="QKX55832.1"/>
    </source>
</evidence>
<dbReference type="FunFam" id="3.40.50.10190:FF:000048">
    <property type="entry name" value="DNA repair protein Rtt107"/>
    <property type="match status" value="1"/>
</dbReference>
<dbReference type="GO" id="GO:0006302">
    <property type="term" value="P:double-strand break repair"/>
    <property type="evidence" value="ECO:0007669"/>
    <property type="project" value="TreeGrafter"/>
</dbReference>
<dbReference type="CDD" id="cd18437">
    <property type="entry name" value="BRCT_BRC1_like_rpt3"/>
    <property type="match status" value="1"/>
</dbReference>
<dbReference type="OrthoDB" id="342264at2759"/>
<dbReference type="InterPro" id="IPR001357">
    <property type="entry name" value="BRCT_dom"/>
</dbReference>
<gene>
    <name evidence="3" type="ORF">TRUGW13939_02930</name>
</gene>
<name>A0A7H8QPK3_TALRU</name>
<dbReference type="AlphaFoldDB" id="A0A7H8QPK3"/>
<feature type="region of interest" description="Disordered" evidence="1">
    <location>
        <begin position="585"/>
        <end position="623"/>
    </location>
</feature>
<feature type="domain" description="BRCT" evidence="2">
    <location>
        <begin position="339"/>
        <end position="427"/>
    </location>
</feature>
<dbReference type="CDD" id="cd00027">
    <property type="entry name" value="BRCT"/>
    <property type="match status" value="1"/>
</dbReference>
<dbReference type="GO" id="GO:0035361">
    <property type="term" value="C:Cul8-RING ubiquitin ligase complex"/>
    <property type="evidence" value="ECO:0007669"/>
    <property type="project" value="TreeGrafter"/>
</dbReference>
<reference evidence="4" key="1">
    <citation type="submission" date="2020-06" db="EMBL/GenBank/DDBJ databases">
        <title>A chromosome-scale genome assembly of Talaromyces rugulosus W13939.</title>
        <authorList>
            <person name="Wang B."/>
            <person name="Guo L."/>
            <person name="Ye K."/>
            <person name="Wang L."/>
        </authorList>
    </citation>
    <scope>NUCLEOTIDE SEQUENCE [LARGE SCALE GENOMIC DNA]</scope>
    <source>
        <strain evidence="4">W13939</strain>
    </source>
</reference>
<dbReference type="CDD" id="cd18436">
    <property type="entry name" value="BRCT_BRC1_like_rpt2"/>
    <property type="match status" value="1"/>
</dbReference>
<keyword evidence="4" id="KW-1185">Reference proteome</keyword>
<feature type="compositionally biased region" description="Low complexity" evidence="1">
    <location>
        <begin position="477"/>
        <end position="510"/>
    </location>
</feature>
<dbReference type="FunFam" id="3.40.50.10190:FF:000066">
    <property type="entry name" value="BRCT domain protein (Eurofung)"/>
    <property type="match status" value="1"/>
</dbReference>
<dbReference type="Pfam" id="PF00533">
    <property type="entry name" value="BRCT"/>
    <property type="match status" value="1"/>
</dbReference>
<feature type="compositionally biased region" description="Low complexity" evidence="1">
    <location>
        <begin position="220"/>
        <end position="234"/>
    </location>
</feature>
<feature type="region of interest" description="Disordered" evidence="1">
    <location>
        <begin position="195"/>
        <end position="240"/>
    </location>
</feature>
<dbReference type="InterPro" id="IPR036420">
    <property type="entry name" value="BRCT_dom_sf"/>
</dbReference>
<feature type="compositionally biased region" description="Acidic residues" evidence="1">
    <location>
        <begin position="604"/>
        <end position="614"/>
    </location>
</feature>
<protein>
    <recommendedName>
        <fullName evidence="2">BRCT domain-containing protein</fullName>
    </recommendedName>
</protein>
<feature type="domain" description="BRCT" evidence="2">
    <location>
        <begin position="30"/>
        <end position="103"/>
    </location>
</feature>
<dbReference type="GO" id="GO:1990683">
    <property type="term" value="P:DNA double-strand break attachment to nuclear envelope"/>
    <property type="evidence" value="ECO:0007669"/>
    <property type="project" value="TreeGrafter"/>
</dbReference>
<dbReference type="PROSITE" id="PS50172">
    <property type="entry name" value="BRCT"/>
    <property type="match status" value="4"/>
</dbReference>
<dbReference type="SMART" id="SM00292">
    <property type="entry name" value="BRCT"/>
    <property type="match status" value="6"/>
</dbReference>
<dbReference type="PANTHER" id="PTHR47667:SF1">
    <property type="entry name" value="REGULATOR OF TY1 TRANSPOSITION PROTEIN 107"/>
    <property type="match status" value="1"/>
</dbReference>
<feature type="domain" description="BRCT" evidence="2">
    <location>
        <begin position="632"/>
        <end position="715"/>
    </location>
</feature>
<dbReference type="EMBL" id="CP055899">
    <property type="protein sequence ID" value="QKX55832.1"/>
    <property type="molecule type" value="Genomic_DNA"/>
</dbReference>
<dbReference type="Pfam" id="PF16589">
    <property type="entry name" value="BRCT_2"/>
    <property type="match status" value="1"/>
</dbReference>
<evidence type="ECO:0000313" key="4">
    <source>
        <dbReference type="Proteomes" id="UP000509510"/>
    </source>
</evidence>
<dbReference type="RefSeq" id="XP_035342010.1">
    <property type="nucleotide sequence ID" value="XM_035486117.1"/>
</dbReference>
<dbReference type="KEGG" id="trg:TRUGW13939_02930"/>
<dbReference type="PANTHER" id="PTHR47667">
    <property type="entry name" value="REGULATOR OF TY1 TRANSPOSITION PROTEIN 107"/>
    <property type="match status" value="1"/>
</dbReference>
<dbReference type="InterPro" id="IPR053036">
    <property type="entry name" value="CellCycle_DNARepair_Reg"/>
</dbReference>
<feature type="region of interest" description="Disordered" evidence="1">
    <location>
        <begin position="475"/>
        <end position="556"/>
    </location>
</feature>
<dbReference type="Proteomes" id="UP000509510">
    <property type="component" value="Chromosome II"/>
</dbReference>
<sequence>MTDQNGGHLLSQSKICVVCSPELGQDTAMQLDILVKDNGGEVVIHEEPSPFPPIQEFTHIISSTADFPAYQSACDALIPVVKPQWLQTSITKNKLANPRQFNPDPRLFFSDVVVTCGDIPDGDKDAIIGGVMAMGGLYSPRVTSQVTHLVDLSMDSDKAKTVLAKKMGAKIVLPHWFDDCLKLGRRIDERPYTLPNPEILHAGPNAPIRGAGNPDIVGASTPEPTELPTPSSSPYQNRNSSRNLSVFEGKHVMLSSDLGIGSHLLESIEDLIRQGNGIVTKDLTKADMFICRYREGFEYRTASRWNKDVGNLSWLYHLITHNTWTSPLKRLLHYPIHRDGLPAFKGLRISLSNYAGEARAYLENLVQAIGAECTKTLKQDNSHLITAHGNSEKCTAAKEWGLQVINHLWLEESYAKWKMLPVSDPRYTHFPRRTNLGEVVGQTKLDRNVLEQVFFPAEANADESRVMQSKDQNIVANPENNKNMNPPKVRAKSAAQSPAPTTTTTQAATPHTGKSSRKVSSLGEAKTPLASRFLEDGKENDTPSTNSSRKSKDAAAARIHSIAPDIALYEKEKKRVGGVIYGGRRKTDADLVPPNTKKRRSAEPEEEDEIEDDKGDPKRQKKAKLPPISIHLVITGYQRWIGSIKKEDSDKRQLRDLGIAIVQDAKKCTHLAAPSILRTPKFVNALAYAPVIVNVDYITQCLEQNELLDPSNYALKDKTTEKKVGFTLAAARERAKKNQNKLLRGYKVCCVETIRGGFDAFKSIVEANGGECTLFRGRVSINDTRRDDSSSDVEENNVDHSMKNDVFLLSGEEPEHAKLWPRFRQMVFEVGKTPRIVNVNWLLDSAMSQEVRWKDDYEYITNEEDSSD</sequence>
<dbReference type="GeneID" id="55990437"/>
<evidence type="ECO:0000259" key="2">
    <source>
        <dbReference type="PROSITE" id="PS50172"/>
    </source>
</evidence>
<dbReference type="GO" id="GO:0005634">
    <property type="term" value="C:nucleus"/>
    <property type="evidence" value="ECO:0007669"/>
    <property type="project" value="TreeGrafter"/>
</dbReference>
<evidence type="ECO:0000256" key="1">
    <source>
        <dbReference type="SAM" id="MobiDB-lite"/>
    </source>
</evidence>